<feature type="domain" description="Endonuclease/exonuclease/phosphatase" evidence="3">
    <location>
        <begin position="48"/>
        <end position="155"/>
    </location>
</feature>
<dbReference type="Pfam" id="PF03372">
    <property type="entry name" value="Exo_endo_phos"/>
    <property type="match status" value="1"/>
</dbReference>
<sequence length="412" mass="44484">MDNEFLRLYVLTRGGLFEVVLGLFLCSLLGGTFRGSASLFLGRFLLSLGNPAKLRELKQLLTANNPDLIFLSETKMSANDFCRVQNKCRMQNGLAVNSEGWSGGLALMWRDGMNVSIQNYSKHHIDLMRVRESVREEWIVGGDFNAILNDAEKEGGHRGDYPNDKRLYLKFDACWEGDEEAKNVIERAWNRGATDFGEKIERDYGGSSEVPALGGGDFCRVRPPAQCPDGGQPPIAKQFHSDLGQQPGPSVMLANKPGFVGQQFQPTGPTDLHSVPEARYVSQQSPGSPVVNCASGADQSMTSTMYVPLVRCVSMDSVMPSCPLAGSTSEVDTPPTTCCLPTGVPDTSPTGDSAVSHSGSSGSSSVPTIPEVSLPVCYGNTHAMVTRSNAGCYSVKVLSRAVTKALCYEYQS</sequence>
<keyword evidence="2" id="KW-0472">Membrane</keyword>
<dbReference type="Proteomes" id="UP000239757">
    <property type="component" value="Unassembled WGS sequence"/>
</dbReference>
<evidence type="ECO:0000256" key="1">
    <source>
        <dbReference type="SAM" id="MobiDB-lite"/>
    </source>
</evidence>
<dbReference type="InterPro" id="IPR036691">
    <property type="entry name" value="Endo/exonu/phosph_ase_sf"/>
</dbReference>
<evidence type="ECO:0000259" key="3">
    <source>
        <dbReference type="Pfam" id="PF03372"/>
    </source>
</evidence>
<reference evidence="4 5" key="1">
    <citation type="submission" date="2015-01" db="EMBL/GenBank/DDBJ databases">
        <title>Genome of allotetraploid Gossypium barbadense reveals genomic plasticity and fiber elongation in cotton evolution.</title>
        <authorList>
            <person name="Chen X."/>
            <person name="Liu X."/>
            <person name="Zhao B."/>
            <person name="Zheng H."/>
            <person name="Hu Y."/>
            <person name="Lu G."/>
            <person name="Yang C."/>
            <person name="Chen J."/>
            <person name="Shan C."/>
            <person name="Zhang L."/>
            <person name="Zhou Y."/>
            <person name="Wang L."/>
            <person name="Guo W."/>
            <person name="Bai Y."/>
            <person name="Ruan J."/>
            <person name="Shangguan X."/>
            <person name="Mao Y."/>
            <person name="Jiang J."/>
            <person name="Zhu Y."/>
            <person name="Lei J."/>
            <person name="Kang H."/>
            <person name="Chen S."/>
            <person name="He X."/>
            <person name="Wang R."/>
            <person name="Wang Y."/>
            <person name="Chen J."/>
            <person name="Wang L."/>
            <person name="Yu S."/>
            <person name="Wang B."/>
            <person name="Wei J."/>
            <person name="Song S."/>
            <person name="Lu X."/>
            <person name="Gao Z."/>
            <person name="Gu W."/>
            <person name="Deng X."/>
            <person name="Ma D."/>
            <person name="Wang S."/>
            <person name="Liang W."/>
            <person name="Fang L."/>
            <person name="Cai C."/>
            <person name="Zhu X."/>
            <person name="Zhou B."/>
            <person name="Zhang Y."/>
            <person name="Chen Z."/>
            <person name="Xu S."/>
            <person name="Zhu R."/>
            <person name="Wang S."/>
            <person name="Zhang T."/>
            <person name="Zhao G."/>
        </authorList>
    </citation>
    <scope>NUCLEOTIDE SEQUENCE [LARGE SCALE GENOMIC DNA]</scope>
    <source>
        <strain evidence="5">cv. Xinhai21</strain>
        <tissue evidence="4">Leaf</tissue>
    </source>
</reference>
<evidence type="ECO:0000256" key="2">
    <source>
        <dbReference type="SAM" id="Phobius"/>
    </source>
</evidence>
<dbReference type="InterPro" id="IPR005135">
    <property type="entry name" value="Endo/exonuclease/phosphatase"/>
</dbReference>
<feature type="compositionally biased region" description="Low complexity" evidence="1">
    <location>
        <begin position="353"/>
        <end position="366"/>
    </location>
</feature>
<dbReference type="PANTHER" id="PTHR35218">
    <property type="entry name" value="RNASE H DOMAIN-CONTAINING PROTEIN"/>
    <property type="match status" value="1"/>
</dbReference>
<dbReference type="AlphaFoldDB" id="A0A2P5YN26"/>
<accession>A0A2P5YN26</accession>
<feature type="transmembrane region" description="Helical" evidence="2">
    <location>
        <begin position="20"/>
        <end position="46"/>
    </location>
</feature>
<dbReference type="OrthoDB" id="1729225at2759"/>
<keyword evidence="2" id="KW-1133">Transmembrane helix</keyword>
<name>A0A2P5YN26_GOSBA</name>
<dbReference type="Gene3D" id="3.60.10.10">
    <property type="entry name" value="Endonuclease/exonuclease/phosphatase"/>
    <property type="match status" value="1"/>
</dbReference>
<gene>
    <name evidence="4" type="ORF">GOBAR_AA03573</name>
</gene>
<organism evidence="4 5">
    <name type="scientific">Gossypium barbadense</name>
    <name type="common">Sea Island cotton</name>
    <name type="synonym">Hibiscus barbadensis</name>
    <dbReference type="NCBI Taxonomy" id="3634"/>
    <lineage>
        <taxon>Eukaryota</taxon>
        <taxon>Viridiplantae</taxon>
        <taxon>Streptophyta</taxon>
        <taxon>Embryophyta</taxon>
        <taxon>Tracheophyta</taxon>
        <taxon>Spermatophyta</taxon>
        <taxon>Magnoliopsida</taxon>
        <taxon>eudicotyledons</taxon>
        <taxon>Gunneridae</taxon>
        <taxon>Pentapetalae</taxon>
        <taxon>rosids</taxon>
        <taxon>malvids</taxon>
        <taxon>Malvales</taxon>
        <taxon>Malvaceae</taxon>
        <taxon>Malvoideae</taxon>
        <taxon>Gossypium</taxon>
    </lineage>
</organism>
<protein>
    <recommendedName>
        <fullName evidence="3">Endonuclease/exonuclease/phosphatase domain-containing protein</fullName>
    </recommendedName>
</protein>
<evidence type="ECO:0000313" key="4">
    <source>
        <dbReference type="EMBL" id="PPS17007.1"/>
    </source>
</evidence>
<keyword evidence="2" id="KW-0812">Transmembrane</keyword>
<dbReference type="EMBL" id="KZ662973">
    <property type="protein sequence ID" value="PPS17007.1"/>
    <property type="molecule type" value="Genomic_DNA"/>
</dbReference>
<dbReference type="SUPFAM" id="SSF56219">
    <property type="entry name" value="DNase I-like"/>
    <property type="match status" value="1"/>
</dbReference>
<evidence type="ECO:0000313" key="5">
    <source>
        <dbReference type="Proteomes" id="UP000239757"/>
    </source>
</evidence>
<feature type="region of interest" description="Disordered" evidence="1">
    <location>
        <begin position="343"/>
        <end position="367"/>
    </location>
</feature>
<dbReference type="GO" id="GO:0003824">
    <property type="term" value="F:catalytic activity"/>
    <property type="evidence" value="ECO:0007669"/>
    <property type="project" value="InterPro"/>
</dbReference>
<proteinExistence type="predicted"/>
<dbReference type="PANTHER" id="PTHR35218:SF9">
    <property type="entry name" value="ENDONUCLEASE_EXONUCLEASE_PHOSPHATASE DOMAIN-CONTAINING PROTEIN"/>
    <property type="match status" value="1"/>
</dbReference>